<name>A0A645AA17_9ZZZZ</name>
<accession>A0A645AA17</accession>
<feature type="transmembrane region" description="Helical" evidence="1">
    <location>
        <begin position="190"/>
        <end position="210"/>
    </location>
</feature>
<dbReference type="AlphaFoldDB" id="A0A645AA17"/>
<comment type="caution">
    <text evidence="3">The sequence shown here is derived from an EMBL/GenBank/DDBJ whole genome shotgun (WGS) entry which is preliminary data.</text>
</comment>
<protein>
    <recommendedName>
        <fullName evidence="2">TPM domain-containing protein</fullName>
    </recommendedName>
</protein>
<keyword evidence="1" id="KW-1133">Transmembrane helix</keyword>
<sequence length="278" mass="28739">MTLMSRAMKSHLGNSRLILLAVLWLITIVPALAQVPARPEPPRLVNDLAQIFTQEEATALEQKLVDFSNKTSNQIVVVTIPDLNGYEPSQMAFQIGETWKVGQAKFDNGVVILVKPKQGNSRGEAFIATGYGLEGALPDAICKRIVTNEMIPSFRNNNYFEGISKATDVVMKIASGEYNSSEYAAKGAEGGAFAAIAVVIIIVIIFIVLVSRKNGPTNLGGGNRRGPSAIDLLILGSLMSGGGRSSGGGFGGFGGGGGGGFGGFGGGGFGGGGAGGSW</sequence>
<keyword evidence="1" id="KW-0472">Membrane</keyword>
<organism evidence="3">
    <name type="scientific">bioreactor metagenome</name>
    <dbReference type="NCBI Taxonomy" id="1076179"/>
    <lineage>
        <taxon>unclassified sequences</taxon>
        <taxon>metagenomes</taxon>
        <taxon>ecological metagenomes</taxon>
    </lineage>
</organism>
<dbReference type="PANTHER" id="PTHR30373:SF2">
    <property type="entry name" value="UPF0603 PROTEIN YGCG"/>
    <property type="match status" value="1"/>
</dbReference>
<feature type="domain" description="TPM" evidence="2">
    <location>
        <begin position="45"/>
        <end position="172"/>
    </location>
</feature>
<keyword evidence="1" id="KW-0812">Transmembrane</keyword>
<evidence type="ECO:0000259" key="2">
    <source>
        <dbReference type="Pfam" id="PF04536"/>
    </source>
</evidence>
<dbReference type="Gene3D" id="3.10.310.50">
    <property type="match status" value="1"/>
</dbReference>
<evidence type="ECO:0000256" key="1">
    <source>
        <dbReference type="SAM" id="Phobius"/>
    </source>
</evidence>
<dbReference type="PANTHER" id="PTHR30373">
    <property type="entry name" value="UPF0603 PROTEIN YGCG"/>
    <property type="match status" value="1"/>
</dbReference>
<reference evidence="3" key="1">
    <citation type="submission" date="2019-08" db="EMBL/GenBank/DDBJ databases">
        <authorList>
            <person name="Kucharzyk K."/>
            <person name="Murdoch R.W."/>
            <person name="Higgins S."/>
            <person name="Loffler F."/>
        </authorList>
    </citation>
    <scope>NUCLEOTIDE SEQUENCE</scope>
</reference>
<dbReference type="EMBL" id="VSSQ01012791">
    <property type="protein sequence ID" value="MPM50049.1"/>
    <property type="molecule type" value="Genomic_DNA"/>
</dbReference>
<proteinExistence type="predicted"/>
<dbReference type="Pfam" id="PF04536">
    <property type="entry name" value="TPM_phosphatase"/>
    <property type="match status" value="1"/>
</dbReference>
<gene>
    <name evidence="3" type="ORF">SDC9_96783</name>
</gene>
<evidence type="ECO:0000313" key="3">
    <source>
        <dbReference type="EMBL" id="MPM50049.1"/>
    </source>
</evidence>
<dbReference type="InterPro" id="IPR007621">
    <property type="entry name" value="TPM_dom"/>
</dbReference>